<evidence type="ECO:0000313" key="1">
    <source>
        <dbReference type="EMBL" id="EDO03558.1"/>
    </source>
</evidence>
<sequence length="58" mass="7022">MNRTSNRHLMTECKMHFDTQFNARLLNQTPSYLKVRKVHYECWYIKKIVGKSKLEHAP</sequence>
<accession>A7EL42</accession>
<evidence type="ECO:0000313" key="2">
    <source>
        <dbReference type="Proteomes" id="UP000001312"/>
    </source>
</evidence>
<dbReference type="GeneID" id="5489492"/>
<dbReference type="InParanoid" id="A7EL42"/>
<gene>
    <name evidence="1" type="ORF">SS1G_06039</name>
</gene>
<dbReference type="EMBL" id="CH476627">
    <property type="protein sequence ID" value="EDO03558.1"/>
    <property type="molecule type" value="Genomic_DNA"/>
</dbReference>
<dbReference type="HOGENOM" id="CLU_2980459_0_0_1"/>
<dbReference type="KEGG" id="ssl:SS1G_06039"/>
<reference evidence="2" key="1">
    <citation type="journal article" date="2011" name="PLoS Genet.">
        <title>Genomic analysis of the necrotrophic fungal pathogens Sclerotinia sclerotiorum and Botrytis cinerea.</title>
        <authorList>
            <person name="Amselem J."/>
            <person name="Cuomo C.A."/>
            <person name="van Kan J.A."/>
            <person name="Viaud M."/>
            <person name="Benito E.P."/>
            <person name="Couloux A."/>
            <person name="Coutinho P.M."/>
            <person name="de Vries R.P."/>
            <person name="Dyer P.S."/>
            <person name="Fillinger S."/>
            <person name="Fournier E."/>
            <person name="Gout L."/>
            <person name="Hahn M."/>
            <person name="Kohn L."/>
            <person name="Lapalu N."/>
            <person name="Plummer K.M."/>
            <person name="Pradier J.M."/>
            <person name="Quevillon E."/>
            <person name="Sharon A."/>
            <person name="Simon A."/>
            <person name="ten Have A."/>
            <person name="Tudzynski B."/>
            <person name="Tudzynski P."/>
            <person name="Wincker P."/>
            <person name="Andrew M."/>
            <person name="Anthouard V."/>
            <person name="Beever R.E."/>
            <person name="Beffa R."/>
            <person name="Benoit I."/>
            <person name="Bouzid O."/>
            <person name="Brault B."/>
            <person name="Chen Z."/>
            <person name="Choquer M."/>
            <person name="Collemare J."/>
            <person name="Cotton P."/>
            <person name="Danchin E.G."/>
            <person name="Da Silva C."/>
            <person name="Gautier A."/>
            <person name="Giraud C."/>
            <person name="Giraud T."/>
            <person name="Gonzalez C."/>
            <person name="Grossetete S."/>
            <person name="Guldener U."/>
            <person name="Henrissat B."/>
            <person name="Howlett B.J."/>
            <person name="Kodira C."/>
            <person name="Kretschmer M."/>
            <person name="Lappartient A."/>
            <person name="Leroch M."/>
            <person name="Levis C."/>
            <person name="Mauceli E."/>
            <person name="Neuveglise C."/>
            <person name="Oeser B."/>
            <person name="Pearson M."/>
            <person name="Poulain J."/>
            <person name="Poussereau N."/>
            <person name="Quesneville H."/>
            <person name="Rascle C."/>
            <person name="Schumacher J."/>
            <person name="Segurens B."/>
            <person name="Sexton A."/>
            <person name="Silva E."/>
            <person name="Sirven C."/>
            <person name="Soanes D.M."/>
            <person name="Talbot N.J."/>
            <person name="Templeton M."/>
            <person name="Yandava C."/>
            <person name="Yarden O."/>
            <person name="Zeng Q."/>
            <person name="Rollins J.A."/>
            <person name="Lebrun M.H."/>
            <person name="Dickman M."/>
        </authorList>
    </citation>
    <scope>NUCLEOTIDE SEQUENCE [LARGE SCALE GENOMIC DNA]</scope>
    <source>
        <strain evidence="2">ATCC 18683 / 1980 / Ss-1</strain>
    </source>
</reference>
<keyword evidence="2" id="KW-1185">Reference proteome</keyword>
<dbReference type="RefSeq" id="XP_001593117.1">
    <property type="nucleotide sequence ID" value="XM_001593067.1"/>
</dbReference>
<protein>
    <submittedName>
        <fullName evidence="1">Uncharacterized protein</fullName>
    </submittedName>
</protein>
<name>A7EL42_SCLS1</name>
<proteinExistence type="predicted"/>
<dbReference type="Proteomes" id="UP000001312">
    <property type="component" value="Unassembled WGS sequence"/>
</dbReference>
<dbReference type="AlphaFoldDB" id="A7EL42"/>
<organism evidence="1 2">
    <name type="scientific">Sclerotinia sclerotiorum (strain ATCC 18683 / 1980 / Ss-1)</name>
    <name type="common">White mold</name>
    <name type="synonym">Whetzelinia sclerotiorum</name>
    <dbReference type="NCBI Taxonomy" id="665079"/>
    <lineage>
        <taxon>Eukaryota</taxon>
        <taxon>Fungi</taxon>
        <taxon>Dikarya</taxon>
        <taxon>Ascomycota</taxon>
        <taxon>Pezizomycotina</taxon>
        <taxon>Leotiomycetes</taxon>
        <taxon>Helotiales</taxon>
        <taxon>Sclerotiniaceae</taxon>
        <taxon>Sclerotinia</taxon>
    </lineage>
</organism>